<gene>
    <name evidence="1" type="ORF">GOCE00092_LOCUS22832</name>
</gene>
<name>A0A7S1YHB2_9STRA</name>
<accession>A0A7S1YHB2</accession>
<proteinExistence type="predicted"/>
<sequence>MAGFGMVGVIKETGVDDEYLTSFHDKYYPYPLYRDENLDFYSYLGNRKLEFNVGYNPINWVKGFFGLRAVGKRLKAKNIDGNMNGEGLTKGGVVIFGKDGTPKYAYQEDGEMPVEEILAAVQMVKQEQVESVVGA</sequence>
<dbReference type="AlphaFoldDB" id="A0A7S1YHB2"/>
<dbReference type="InterPro" id="IPR032801">
    <property type="entry name" value="PXL2A/B/C"/>
</dbReference>
<dbReference type="EMBL" id="HBGK01043527">
    <property type="protein sequence ID" value="CAD9303162.1"/>
    <property type="molecule type" value="Transcribed_RNA"/>
</dbReference>
<evidence type="ECO:0000313" key="1">
    <source>
        <dbReference type="EMBL" id="CAD9303162.1"/>
    </source>
</evidence>
<organism evidence="1">
    <name type="scientific">Grammatophora oceanica</name>
    <dbReference type="NCBI Taxonomy" id="210454"/>
    <lineage>
        <taxon>Eukaryota</taxon>
        <taxon>Sar</taxon>
        <taxon>Stramenopiles</taxon>
        <taxon>Ochrophyta</taxon>
        <taxon>Bacillariophyta</taxon>
        <taxon>Fragilariophyceae</taxon>
        <taxon>Fragilariophycidae</taxon>
        <taxon>Rhabdonematales</taxon>
        <taxon>Grammatophoraceae</taxon>
        <taxon>Grammatophora</taxon>
    </lineage>
</organism>
<reference evidence="1" key="1">
    <citation type="submission" date="2021-01" db="EMBL/GenBank/DDBJ databases">
        <authorList>
            <person name="Corre E."/>
            <person name="Pelletier E."/>
            <person name="Niang G."/>
            <person name="Scheremetjew M."/>
            <person name="Finn R."/>
            <person name="Kale V."/>
            <person name="Holt S."/>
            <person name="Cochrane G."/>
            <person name="Meng A."/>
            <person name="Brown T."/>
            <person name="Cohen L."/>
        </authorList>
    </citation>
    <scope>NUCLEOTIDE SEQUENCE</scope>
    <source>
        <strain evidence="1">CCMP 410</strain>
    </source>
</reference>
<evidence type="ECO:0008006" key="2">
    <source>
        <dbReference type="Google" id="ProtNLM"/>
    </source>
</evidence>
<protein>
    <recommendedName>
        <fullName evidence="2">Peroxiredoxin-like 2 activated in M-CSF stimulated monocytes</fullName>
    </recommendedName>
</protein>
<dbReference type="Pfam" id="PF13911">
    <property type="entry name" value="AhpC-TSA_2"/>
    <property type="match status" value="1"/>
</dbReference>